<protein>
    <recommendedName>
        <fullName evidence="3">Helicase-associated domain-containing protein</fullName>
    </recommendedName>
</protein>
<dbReference type="PANTHER" id="PTHR37066:SF1">
    <property type="entry name" value="LNS2_PITP DOMAIN-CONTAINING PROTEIN"/>
    <property type="match status" value="1"/>
</dbReference>
<dbReference type="OrthoDB" id="93497at2759"/>
<accession>A0A8K1CE12</accession>
<reference evidence="1" key="1">
    <citation type="submission" date="2019-03" db="EMBL/GenBank/DDBJ databases">
        <title>Long read genome sequence of the mycoparasitic Pythium oligandrum ATCC 38472 isolated from sugarbeet rhizosphere.</title>
        <authorList>
            <person name="Gaulin E."/>
        </authorList>
    </citation>
    <scope>NUCLEOTIDE SEQUENCE</scope>
    <source>
        <strain evidence="1">ATCC 38472_TT</strain>
    </source>
</reference>
<dbReference type="AlphaFoldDB" id="A0A8K1CE12"/>
<comment type="caution">
    <text evidence="1">The sequence shown here is derived from an EMBL/GenBank/DDBJ whole genome shotgun (WGS) entry which is preliminary data.</text>
</comment>
<dbReference type="Proteomes" id="UP000794436">
    <property type="component" value="Unassembled WGS sequence"/>
</dbReference>
<gene>
    <name evidence="1" type="ORF">Poli38472_012758</name>
</gene>
<evidence type="ECO:0008006" key="3">
    <source>
        <dbReference type="Google" id="ProtNLM"/>
    </source>
</evidence>
<dbReference type="PANTHER" id="PTHR37066">
    <property type="entry name" value="HELICASE-ASSOCIATED"/>
    <property type="match status" value="1"/>
</dbReference>
<organism evidence="1 2">
    <name type="scientific">Pythium oligandrum</name>
    <name type="common">Mycoparasitic fungus</name>
    <dbReference type="NCBI Taxonomy" id="41045"/>
    <lineage>
        <taxon>Eukaryota</taxon>
        <taxon>Sar</taxon>
        <taxon>Stramenopiles</taxon>
        <taxon>Oomycota</taxon>
        <taxon>Peronosporomycetes</taxon>
        <taxon>Pythiales</taxon>
        <taxon>Pythiaceae</taxon>
        <taxon>Pythium</taxon>
    </lineage>
</organism>
<name>A0A8K1CE12_PYTOL</name>
<evidence type="ECO:0000313" key="1">
    <source>
        <dbReference type="EMBL" id="TMW61567.1"/>
    </source>
</evidence>
<proteinExistence type="predicted"/>
<dbReference type="EMBL" id="SPLM01000076">
    <property type="protein sequence ID" value="TMW61567.1"/>
    <property type="molecule type" value="Genomic_DNA"/>
</dbReference>
<evidence type="ECO:0000313" key="2">
    <source>
        <dbReference type="Proteomes" id="UP000794436"/>
    </source>
</evidence>
<sequence>MLAVSRRSLACVWPHRWLSTTADGRREQARKFKLLTPAMQAFIAARGHCVVPFHYPIPSSDAKSSSRVDTDGKEKGSIVDWPEETRGLNLGRTLHAFVTNERHQERYPHVVTSLRAIGVPIGVDWQQYVWEKVVMTAIKTFYALEGHSIVPIAFVIPWNDSQWPRETWGYRLGWKVSDIRHEPEVLDEQALVDLERMEFSFDVSETTWRVQIRPSLETFFQLNGHCHVRADFIVPSELPWPKEAWGFSLGNTVERIRLKGNYAKQIANDGKFMEEIGFVRDVNEHNWRMKVRPSLKMFAQLNGHCLVRADFIVPSELPWPKEAWGFPLGSTVQSIRSRGNYAKQIANDEDFMKEIGFVWRVMEPRKTQ</sequence>
<keyword evidence="2" id="KW-1185">Reference proteome</keyword>